<dbReference type="GO" id="GO:0022900">
    <property type="term" value="P:electron transport chain"/>
    <property type="evidence" value="ECO:0007669"/>
    <property type="project" value="InterPro"/>
</dbReference>
<dbReference type="GO" id="GO:0005506">
    <property type="term" value="F:iron ion binding"/>
    <property type="evidence" value="ECO:0007669"/>
    <property type="project" value="InterPro"/>
</dbReference>
<dbReference type="InterPro" id="IPR010980">
    <property type="entry name" value="Cyt_c/b562"/>
</dbReference>
<proteinExistence type="predicted"/>
<feature type="binding site" description="covalent" evidence="7">
    <location>
        <position position="146"/>
    </location>
    <ligand>
        <name>heme c</name>
        <dbReference type="ChEBI" id="CHEBI:61717"/>
    </ligand>
</feature>
<keyword evidence="3 6" id="KW-0479">Metal-binding</keyword>
<keyword evidence="1" id="KW-0813">Transport</keyword>
<dbReference type="EMBL" id="RCDA01000001">
    <property type="protein sequence ID" value="RLK50131.1"/>
    <property type="molecule type" value="Genomic_DNA"/>
</dbReference>
<evidence type="ECO:0000256" key="6">
    <source>
        <dbReference type="PIRSR" id="PIRSR000027-1"/>
    </source>
</evidence>
<name>A0A498CD30_9GAMM</name>
<dbReference type="PIRSF" id="PIRSF000027">
    <property type="entry name" value="Cytc_c_prime"/>
    <property type="match status" value="1"/>
</dbReference>
<comment type="caution">
    <text evidence="9">The sequence shown here is derived from an EMBL/GenBank/DDBJ whole genome shotgun (WGS) entry which is preliminary data.</text>
</comment>
<keyword evidence="8" id="KW-0732">Signal</keyword>
<keyword evidence="2 7" id="KW-0349">Heme</keyword>
<keyword evidence="5 6" id="KW-0408">Iron</keyword>
<dbReference type="RefSeq" id="WP_170153545.1">
    <property type="nucleotide sequence ID" value="NZ_RCDA01000001.1"/>
</dbReference>
<gene>
    <name evidence="9" type="ORF">DFR31_0020</name>
</gene>
<keyword evidence="10" id="KW-1185">Reference proteome</keyword>
<evidence type="ECO:0000256" key="5">
    <source>
        <dbReference type="ARBA" id="ARBA00023004"/>
    </source>
</evidence>
<dbReference type="Proteomes" id="UP000275461">
    <property type="component" value="Unassembled WGS sequence"/>
</dbReference>
<keyword evidence="4" id="KW-0249">Electron transport</keyword>
<evidence type="ECO:0000313" key="10">
    <source>
        <dbReference type="Proteomes" id="UP000275461"/>
    </source>
</evidence>
<feature type="signal peptide" evidence="8">
    <location>
        <begin position="1"/>
        <end position="31"/>
    </location>
</feature>
<dbReference type="Pfam" id="PF01322">
    <property type="entry name" value="Cytochrom_C_2"/>
    <property type="match status" value="1"/>
</dbReference>
<evidence type="ECO:0000256" key="1">
    <source>
        <dbReference type="ARBA" id="ARBA00022448"/>
    </source>
</evidence>
<dbReference type="GO" id="GO:0020037">
    <property type="term" value="F:heme binding"/>
    <property type="evidence" value="ECO:0007669"/>
    <property type="project" value="InterPro"/>
</dbReference>
<dbReference type="InterPro" id="IPR012127">
    <property type="entry name" value="Cyt_c_prime"/>
</dbReference>
<comment type="PTM">
    <text evidence="7">Binds 1 heme group per subunit.</text>
</comment>
<dbReference type="GO" id="GO:0042597">
    <property type="term" value="C:periplasmic space"/>
    <property type="evidence" value="ECO:0007669"/>
    <property type="project" value="InterPro"/>
</dbReference>
<dbReference type="GO" id="GO:0009055">
    <property type="term" value="F:electron transfer activity"/>
    <property type="evidence" value="ECO:0007669"/>
    <property type="project" value="InterPro"/>
</dbReference>
<dbReference type="Gene3D" id="1.20.120.10">
    <property type="entry name" value="Cytochrome c/b562"/>
    <property type="match status" value="1"/>
</dbReference>
<dbReference type="AlphaFoldDB" id="A0A498CD30"/>
<feature type="binding site" description="covalent" evidence="7">
    <location>
        <position position="149"/>
    </location>
    <ligand>
        <name>heme c</name>
        <dbReference type="ChEBI" id="CHEBI:61717"/>
    </ligand>
</feature>
<dbReference type="PROSITE" id="PS51009">
    <property type="entry name" value="CYTCII"/>
    <property type="match status" value="1"/>
</dbReference>
<evidence type="ECO:0000313" key="9">
    <source>
        <dbReference type="EMBL" id="RLK50131.1"/>
    </source>
</evidence>
<dbReference type="InterPro" id="IPR002321">
    <property type="entry name" value="Cyt_c_II"/>
</dbReference>
<evidence type="ECO:0000256" key="8">
    <source>
        <dbReference type="SAM" id="SignalP"/>
    </source>
</evidence>
<organism evidence="9 10">
    <name type="scientific">Alkalispirillum mobile</name>
    <dbReference type="NCBI Taxonomy" id="85925"/>
    <lineage>
        <taxon>Bacteria</taxon>
        <taxon>Pseudomonadati</taxon>
        <taxon>Pseudomonadota</taxon>
        <taxon>Gammaproteobacteria</taxon>
        <taxon>Chromatiales</taxon>
        <taxon>Ectothiorhodospiraceae</taxon>
        <taxon>Alkalispirillum</taxon>
    </lineage>
</organism>
<reference evidence="9 10" key="1">
    <citation type="submission" date="2018-10" db="EMBL/GenBank/DDBJ databases">
        <title>Genomic Encyclopedia of Type Strains, Phase IV (KMG-IV): sequencing the most valuable type-strain genomes for metagenomic binning, comparative biology and taxonomic classification.</title>
        <authorList>
            <person name="Goeker M."/>
        </authorList>
    </citation>
    <scope>NUCLEOTIDE SEQUENCE [LARGE SCALE GENOMIC DNA]</scope>
    <source>
        <strain evidence="9 10">DSM 12769</strain>
    </source>
</reference>
<evidence type="ECO:0000256" key="2">
    <source>
        <dbReference type="ARBA" id="ARBA00022617"/>
    </source>
</evidence>
<protein>
    <submittedName>
        <fullName evidence="9">Cytochrome c556</fullName>
    </submittedName>
</protein>
<evidence type="ECO:0000256" key="3">
    <source>
        <dbReference type="ARBA" id="ARBA00022723"/>
    </source>
</evidence>
<evidence type="ECO:0000256" key="4">
    <source>
        <dbReference type="ARBA" id="ARBA00022982"/>
    </source>
</evidence>
<accession>A0A498CD30</accession>
<feature type="chain" id="PRO_5019758353" evidence="8">
    <location>
        <begin position="32"/>
        <end position="155"/>
    </location>
</feature>
<feature type="binding site" description="axial binding residue" evidence="6">
    <location>
        <position position="150"/>
    </location>
    <ligand>
        <name>heme c</name>
        <dbReference type="ChEBI" id="CHEBI:61717"/>
    </ligand>
    <ligandPart>
        <name>Fe</name>
        <dbReference type="ChEBI" id="CHEBI:18248"/>
    </ligandPart>
</feature>
<dbReference type="SUPFAM" id="SSF47175">
    <property type="entry name" value="Cytochromes"/>
    <property type="match status" value="1"/>
</dbReference>
<evidence type="ECO:0000256" key="7">
    <source>
        <dbReference type="PIRSR" id="PIRSR000027-2"/>
    </source>
</evidence>
<sequence>MKNKSSMKIHFRNGCLALVLGSALAFPAASADPEAIVDYRQGVMSSLGGNTAASAAILMDGVDFRENLEKHARILAEFTRDIPALFPEGTDVGDHDAREAVWTDRETFENRAADTQEAAEAFYAVVRDGGSEQEIVAAFRDMGQSCRACHDDFRR</sequence>